<dbReference type="AlphaFoldDB" id="W2USS5"/>
<proteinExistence type="predicted"/>
<protein>
    <submittedName>
        <fullName evidence="1">Uncharacterized protein</fullName>
    </submittedName>
</protein>
<name>W2USS5_9FLAO</name>
<organism evidence="1 2">
    <name type="scientific">Zhouia amylolytica AD3</name>
    <dbReference type="NCBI Taxonomy" id="1286632"/>
    <lineage>
        <taxon>Bacteria</taxon>
        <taxon>Pseudomonadati</taxon>
        <taxon>Bacteroidota</taxon>
        <taxon>Flavobacteriia</taxon>
        <taxon>Flavobacteriales</taxon>
        <taxon>Flavobacteriaceae</taxon>
        <taxon>Zhouia</taxon>
    </lineage>
</organism>
<reference evidence="2" key="1">
    <citation type="submission" date="2013-11" db="EMBL/GenBank/DDBJ databases">
        <title>Draft genome sequence from a member of Zhouia, isolated tidal flat.</title>
        <authorList>
            <person name="Jin H."/>
            <person name="Jeon C.O."/>
        </authorList>
    </citation>
    <scope>NUCLEOTIDE SEQUENCE [LARGE SCALE GENOMIC DNA]</scope>
    <source>
        <strain evidence="2">AD3</strain>
    </source>
</reference>
<accession>W2USS5</accession>
<sequence>MFSDDEQRPHFRITGGNPSTEVIHFFEKELKRELCSAMMSNKRIMPNFVFMQKL</sequence>
<gene>
    <name evidence="1" type="ORF">P278_07350</name>
</gene>
<evidence type="ECO:0000313" key="1">
    <source>
        <dbReference type="EMBL" id="ETN96362.1"/>
    </source>
</evidence>
<comment type="caution">
    <text evidence="1">The sequence shown here is derived from an EMBL/GenBank/DDBJ whole genome shotgun (WGS) entry which is preliminary data.</text>
</comment>
<dbReference type="Proteomes" id="UP000018850">
    <property type="component" value="Unassembled WGS sequence"/>
</dbReference>
<dbReference type="EMBL" id="AYXY01000012">
    <property type="protein sequence ID" value="ETN96362.1"/>
    <property type="molecule type" value="Genomic_DNA"/>
</dbReference>
<reference evidence="1 2" key="2">
    <citation type="journal article" date="2016" name="Genome Announc.">
        <title>Draft Genome Sequence of Zhouia amylolytica AD3, Isolated from Tidal Flat Sediment.</title>
        <authorList>
            <person name="Jia B."/>
            <person name="Jin H.M."/>
            <person name="Lee H.J."/>
            <person name="Jeon C.O."/>
        </authorList>
    </citation>
    <scope>NUCLEOTIDE SEQUENCE [LARGE SCALE GENOMIC DNA]</scope>
    <source>
        <strain evidence="1 2">AD3</strain>
    </source>
</reference>
<evidence type="ECO:0000313" key="2">
    <source>
        <dbReference type="Proteomes" id="UP000018850"/>
    </source>
</evidence>
<keyword evidence="2" id="KW-1185">Reference proteome</keyword>